<feature type="transmembrane region" description="Helical" evidence="6">
    <location>
        <begin position="284"/>
        <end position="303"/>
    </location>
</feature>
<reference evidence="10" key="1">
    <citation type="submission" date="2015-03" db="EMBL/GenBank/DDBJ databases">
        <authorList>
            <consortium name="Pathogen Informatics"/>
        </authorList>
    </citation>
    <scope>NUCLEOTIDE SEQUENCE [LARGE SCALE GENOMIC DNA]</scope>
    <source>
        <strain evidence="10">NCTC11134</strain>
    </source>
</reference>
<dbReference type="GO" id="GO:0005886">
    <property type="term" value="C:plasma membrane"/>
    <property type="evidence" value="ECO:0007669"/>
    <property type="project" value="UniProtKB-SubCell"/>
</dbReference>
<feature type="transmembrane region" description="Helical" evidence="6">
    <location>
        <begin position="315"/>
        <end position="337"/>
    </location>
</feature>
<dbReference type="NCBIfam" id="TIGR00360">
    <property type="entry name" value="ComEC_N-term"/>
    <property type="match status" value="1"/>
</dbReference>
<feature type="transmembrane region" description="Helical" evidence="6">
    <location>
        <begin position="343"/>
        <end position="372"/>
    </location>
</feature>
<keyword evidence="7" id="KW-0732">Signal</keyword>
<dbReference type="AlphaFoldDB" id="A0A0H5NSQ5"/>
<dbReference type="PANTHER" id="PTHR30619">
    <property type="entry name" value="DNA INTERNALIZATION/COMPETENCE PROTEIN COMEC/REC2"/>
    <property type="match status" value="1"/>
</dbReference>
<accession>A0A0H5NSQ5</accession>
<evidence type="ECO:0000256" key="4">
    <source>
        <dbReference type="ARBA" id="ARBA00022989"/>
    </source>
</evidence>
<feature type="transmembrane region" description="Helical" evidence="6">
    <location>
        <begin position="379"/>
        <end position="400"/>
    </location>
</feature>
<feature type="transmembrane region" description="Helical" evidence="6">
    <location>
        <begin position="239"/>
        <end position="255"/>
    </location>
</feature>
<dbReference type="EMBL" id="LN868938">
    <property type="protein sequence ID" value="CRY78044.1"/>
    <property type="molecule type" value="Genomic_DNA"/>
</dbReference>
<evidence type="ECO:0000259" key="8">
    <source>
        <dbReference type="Pfam" id="PF03772"/>
    </source>
</evidence>
<organism evidence="9 10">
    <name type="scientific">Nocardia farcinica</name>
    <dbReference type="NCBI Taxonomy" id="37329"/>
    <lineage>
        <taxon>Bacteria</taxon>
        <taxon>Bacillati</taxon>
        <taxon>Actinomycetota</taxon>
        <taxon>Actinomycetes</taxon>
        <taxon>Mycobacteriales</taxon>
        <taxon>Nocardiaceae</taxon>
        <taxon>Nocardia</taxon>
    </lineage>
</organism>
<sequence>MVLVAALGLAAGFALAAAWREHRAGAHPLRQLGEKAWVEVLVTPEDDPRPVRTGAGAGRSRWVVRAELREFRRGDAVVRGGGAVVVLASGPAWAEVVPGQATAFRARVQAPRSRDLTVAVLIADGPPVPVGALPWWQRAASAVRAGLAGAAGRALPPDAAGLLPALVLGDTSRLPDPVRSHFEVAGLQHLCVVSGANFTIVLTVVLGAARRLGLSPRSAVAVAAAALVMFVVVARPDPSVLRAAAMGVVTLAAVTTGRRKQALPALCAAVIGLLLYRPELAVSAGFALSVLATGALILLAPSWADWLRERGWWQLPAEIVAVSAAAFTVTVPLLVALTGRVSLVAVAANVLVAPVIAPVTIIGAAAAAVAWFWSPLAEVVLHLAIPPLWWLLTVAGRAAAWPGAVLSVPGGAAGGFVAAAVVVAIVAALRYREPRRIVTVVAVAALSTLFLVRLLSPG</sequence>
<keyword evidence="3 6" id="KW-0812">Transmembrane</keyword>
<evidence type="ECO:0000313" key="9">
    <source>
        <dbReference type="EMBL" id="CRY78044.1"/>
    </source>
</evidence>
<proteinExistence type="predicted"/>
<dbReference type="InterPro" id="IPR052159">
    <property type="entry name" value="Competence_DNA_uptake"/>
</dbReference>
<dbReference type="KEGG" id="nfr:ERS450000_02724"/>
<evidence type="ECO:0000256" key="5">
    <source>
        <dbReference type="ARBA" id="ARBA00023136"/>
    </source>
</evidence>
<evidence type="ECO:0000256" key="3">
    <source>
        <dbReference type="ARBA" id="ARBA00022692"/>
    </source>
</evidence>
<keyword evidence="2" id="KW-1003">Cell membrane</keyword>
<feature type="transmembrane region" description="Helical" evidence="6">
    <location>
        <begin position="406"/>
        <end position="429"/>
    </location>
</feature>
<gene>
    <name evidence="9" type="ORF">ERS450000_02724</name>
</gene>
<evidence type="ECO:0000256" key="6">
    <source>
        <dbReference type="SAM" id="Phobius"/>
    </source>
</evidence>
<feature type="transmembrane region" description="Helical" evidence="6">
    <location>
        <begin position="187"/>
        <end position="207"/>
    </location>
</feature>
<evidence type="ECO:0000256" key="1">
    <source>
        <dbReference type="ARBA" id="ARBA00004651"/>
    </source>
</evidence>
<keyword evidence="5 6" id="KW-0472">Membrane</keyword>
<keyword evidence="4 6" id="KW-1133">Transmembrane helix</keyword>
<dbReference type="PANTHER" id="PTHR30619:SF7">
    <property type="entry name" value="BETA-LACTAMASE DOMAIN PROTEIN"/>
    <property type="match status" value="1"/>
</dbReference>
<name>A0A0H5NSQ5_NOCFR</name>
<feature type="signal peptide" evidence="7">
    <location>
        <begin position="1"/>
        <end position="16"/>
    </location>
</feature>
<feature type="transmembrane region" description="Helical" evidence="6">
    <location>
        <begin position="436"/>
        <end position="455"/>
    </location>
</feature>
<evidence type="ECO:0000256" key="7">
    <source>
        <dbReference type="SAM" id="SignalP"/>
    </source>
</evidence>
<feature type="domain" description="ComEC/Rec2-related protein" evidence="8">
    <location>
        <begin position="166"/>
        <end position="430"/>
    </location>
</feature>
<dbReference type="InterPro" id="IPR004477">
    <property type="entry name" value="ComEC_N"/>
</dbReference>
<comment type="subcellular location">
    <subcellularLocation>
        <location evidence="1">Cell membrane</location>
        <topology evidence="1">Multi-pass membrane protein</topology>
    </subcellularLocation>
</comment>
<evidence type="ECO:0000313" key="10">
    <source>
        <dbReference type="Proteomes" id="UP000057820"/>
    </source>
</evidence>
<protein>
    <submittedName>
        <fullName evidence="9">ComEC/Rec2-related protein</fullName>
    </submittedName>
</protein>
<evidence type="ECO:0000256" key="2">
    <source>
        <dbReference type="ARBA" id="ARBA00022475"/>
    </source>
</evidence>
<feature type="chain" id="PRO_5039297231" evidence="7">
    <location>
        <begin position="17"/>
        <end position="458"/>
    </location>
</feature>
<dbReference type="Proteomes" id="UP000057820">
    <property type="component" value="Chromosome 1"/>
</dbReference>
<feature type="transmembrane region" description="Helical" evidence="6">
    <location>
        <begin position="214"/>
        <end position="233"/>
    </location>
</feature>
<dbReference type="Pfam" id="PF03772">
    <property type="entry name" value="Competence"/>
    <property type="match status" value="1"/>
</dbReference>
<dbReference type="RefSeq" id="WP_060592809.1">
    <property type="nucleotide sequence ID" value="NZ_LN868938.1"/>
</dbReference>